<dbReference type="EMBL" id="JBBXMP010000260">
    <property type="protein sequence ID" value="KAL0058957.1"/>
    <property type="molecule type" value="Genomic_DNA"/>
</dbReference>
<comment type="caution">
    <text evidence="1">The sequence shown here is derived from an EMBL/GenBank/DDBJ whole genome shotgun (WGS) entry which is preliminary data.</text>
</comment>
<dbReference type="Proteomes" id="UP001437256">
    <property type="component" value="Unassembled WGS sequence"/>
</dbReference>
<gene>
    <name evidence="1" type="ORF">AAF712_014324</name>
</gene>
<evidence type="ECO:0000313" key="1">
    <source>
        <dbReference type="EMBL" id="KAL0058957.1"/>
    </source>
</evidence>
<protein>
    <submittedName>
        <fullName evidence="1">Uncharacterized protein</fullName>
    </submittedName>
</protein>
<reference evidence="1 2" key="1">
    <citation type="submission" date="2024-05" db="EMBL/GenBank/DDBJ databases">
        <title>A draft genome resource for the thread blight pathogen Marasmius tenuissimus strain MS-2.</title>
        <authorList>
            <person name="Yulfo-Soto G.E."/>
            <person name="Baruah I.K."/>
            <person name="Amoako-Attah I."/>
            <person name="Bukari Y."/>
            <person name="Meinhardt L.W."/>
            <person name="Bailey B.A."/>
            <person name="Cohen S.P."/>
        </authorList>
    </citation>
    <scope>NUCLEOTIDE SEQUENCE [LARGE SCALE GENOMIC DNA]</scope>
    <source>
        <strain evidence="1 2">MS-2</strain>
    </source>
</reference>
<evidence type="ECO:0000313" key="2">
    <source>
        <dbReference type="Proteomes" id="UP001437256"/>
    </source>
</evidence>
<sequence>MCGSDGTVRAKCVVQSACIVIGTQETRPSLSIKYTGRDAKKVFEADLLKFSRIKYASIAVCTLYRHLITDQKPNISSVA</sequence>
<proteinExistence type="predicted"/>
<organism evidence="1 2">
    <name type="scientific">Marasmius tenuissimus</name>
    <dbReference type="NCBI Taxonomy" id="585030"/>
    <lineage>
        <taxon>Eukaryota</taxon>
        <taxon>Fungi</taxon>
        <taxon>Dikarya</taxon>
        <taxon>Basidiomycota</taxon>
        <taxon>Agaricomycotina</taxon>
        <taxon>Agaricomycetes</taxon>
        <taxon>Agaricomycetidae</taxon>
        <taxon>Agaricales</taxon>
        <taxon>Marasmiineae</taxon>
        <taxon>Marasmiaceae</taxon>
        <taxon>Marasmius</taxon>
    </lineage>
</organism>
<accession>A0ABR2ZCK5</accession>
<name>A0ABR2ZCK5_9AGAR</name>
<keyword evidence="2" id="KW-1185">Reference proteome</keyword>